<evidence type="ECO:0000256" key="1">
    <source>
        <dbReference type="ARBA" id="ARBA00022679"/>
    </source>
</evidence>
<dbReference type="GO" id="GO:0016747">
    <property type="term" value="F:acyltransferase activity, transferring groups other than amino-acyl groups"/>
    <property type="evidence" value="ECO:0007669"/>
    <property type="project" value="InterPro"/>
</dbReference>
<accession>A0A948RTJ8</accession>
<dbReference type="PANTHER" id="PTHR43877:SF1">
    <property type="entry name" value="ACETYLTRANSFERASE"/>
    <property type="match status" value="1"/>
</dbReference>
<gene>
    <name evidence="4" type="ORF">KJ970_07480</name>
</gene>
<evidence type="ECO:0000313" key="4">
    <source>
        <dbReference type="EMBL" id="MBU2690755.1"/>
    </source>
</evidence>
<dbReference type="InterPro" id="IPR016181">
    <property type="entry name" value="Acyl_CoA_acyltransferase"/>
</dbReference>
<dbReference type="PANTHER" id="PTHR43877">
    <property type="entry name" value="AMINOALKYLPHOSPHONATE N-ACETYLTRANSFERASE-RELATED-RELATED"/>
    <property type="match status" value="1"/>
</dbReference>
<sequence length="141" mass="16334">MMTTIRRGKVADAPELKALDTVVPRDPTRAEWIDRWLREDTVLVAEVEGRIVGYGVFNHAFFHMSQVEMLMLHQEYRGRRIGEQLLAALEEQADTSKFFVTTNLTNYRMQRLLLRMGYAACGYIDQLDPGDPELVFVKRVK</sequence>
<dbReference type="AlphaFoldDB" id="A0A948RTJ8"/>
<dbReference type="InterPro" id="IPR050832">
    <property type="entry name" value="Bact_Acetyltransf"/>
</dbReference>
<dbReference type="Proteomes" id="UP000777784">
    <property type="component" value="Unassembled WGS sequence"/>
</dbReference>
<dbReference type="CDD" id="cd04301">
    <property type="entry name" value="NAT_SF"/>
    <property type="match status" value="1"/>
</dbReference>
<organism evidence="4 5">
    <name type="scientific">Eiseniibacteriota bacterium</name>
    <dbReference type="NCBI Taxonomy" id="2212470"/>
    <lineage>
        <taxon>Bacteria</taxon>
        <taxon>Candidatus Eiseniibacteriota</taxon>
    </lineage>
</organism>
<evidence type="ECO:0000256" key="2">
    <source>
        <dbReference type="ARBA" id="ARBA00023315"/>
    </source>
</evidence>
<keyword evidence="1" id="KW-0808">Transferase</keyword>
<comment type="caution">
    <text evidence="4">The sequence shown here is derived from an EMBL/GenBank/DDBJ whole genome shotgun (WGS) entry which is preliminary data.</text>
</comment>
<dbReference type="Gene3D" id="3.40.630.30">
    <property type="match status" value="1"/>
</dbReference>
<evidence type="ECO:0000313" key="5">
    <source>
        <dbReference type="Proteomes" id="UP000777784"/>
    </source>
</evidence>
<evidence type="ECO:0000259" key="3">
    <source>
        <dbReference type="PROSITE" id="PS51186"/>
    </source>
</evidence>
<dbReference type="PROSITE" id="PS51186">
    <property type="entry name" value="GNAT"/>
    <property type="match status" value="1"/>
</dbReference>
<protein>
    <submittedName>
        <fullName evidence="4">GNAT family N-acetyltransferase</fullName>
    </submittedName>
</protein>
<feature type="domain" description="N-acetyltransferase" evidence="3">
    <location>
        <begin position="3"/>
        <end position="141"/>
    </location>
</feature>
<dbReference type="Pfam" id="PF00583">
    <property type="entry name" value="Acetyltransf_1"/>
    <property type="match status" value="1"/>
</dbReference>
<keyword evidence="2" id="KW-0012">Acyltransferase</keyword>
<name>A0A948RTJ8_UNCEI</name>
<proteinExistence type="predicted"/>
<reference evidence="4" key="1">
    <citation type="submission" date="2021-05" db="EMBL/GenBank/DDBJ databases">
        <title>Energy efficiency and biological interactions define the core microbiome of deep oligotrophic groundwater.</title>
        <authorList>
            <person name="Mehrshad M."/>
            <person name="Lopez-Fernandez M."/>
            <person name="Bell E."/>
            <person name="Bernier-Latmani R."/>
            <person name="Bertilsson S."/>
            <person name="Dopson M."/>
        </authorList>
    </citation>
    <scope>NUCLEOTIDE SEQUENCE</scope>
    <source>
        <strain evidence="4">Modern_marine.mb.64</strain>
    </source>
</reference>
<dbReference type="InterPro" id="IPR000182">
    <property type="entry name" value="GNAT_dom"/>
</dbReference>
<dbReference type="SUPFAM" id="SSF55729">
    <property type="entry name" value="Acyl-CoA N-acyltransferases (Nat)"/>
    <property type="match status" value="1"/>
</dbReference>
<dbReference type="EMBL" id="JAHJDP010000035">
    <property type="protein sequence ID" value="MBU2690755.1"/>
    <property type="molecule type" value="Genomic_DNA"/>
</dbReference>